<evidence type="ECO:0000259" key="9">
    <source>
        <dbReference type="PROSITE" id="PS50928"/>
    </source>
</evidence>
<feature type="domain" description="ABC transmembrane type-1" evidence="9">
    <location>
        <begin position="51"/>
        <end position="256"/>
    </location>
</feature>
<comment type="subcellular location">
    <subcellularLocation>
        <location evidence="1">Cell inner membrane</location>
        <topology evidence="1">Multi-pass membrane protein</topology>
    </subcellularLocation>
    <subcellularLocation>
        <location evidence="8">Cell membrane</location>
        <topology evidence="8">Multi-pass membrane protein</topology>
    </subcellularLocation>
</comment>
<dbReference type="GO" id="GO:0005886">
    <property type="term" value="C:plasma membrane"/>
    <property type="evidence" value="ECO:0007669"/>
    <property type="project" value="UniProtKB-SubCell"/>
</dbReference>
<evidence type="ECO:0000256" key="1">
    <source>
        <dbReference type="ARBA" id="ARBA00004429"/>
    </source>
</evidence>
<dbReference type="Pfam" id="PF00528">
    <property type="entry name" value="BPD_transp_1"/>
    <property type="match status" value="2"/>
</dbReference>
<feature type="transmembrane region" description="Helical" evidence="8">
    <location>
        <begin position="87"/>
        <end position="110"/>
    </location>
</feature>
<feature type="transmembrane region" description="Helical" evidence="8">
    <location>
        <begin position="284"/>
        <end position="302"/>
    </location>
</feature>
<reference evidence="10 11" key="1">
    <citation type="submission" date="2018-11" db="EMBL/GenBank/DDBJ databases">
        <title>Multidrug-resistant genes are associated with an 42-kb island TGI1 carrying a complex class 1 integron in a Trueperella pyogenes.</title>
        <authorList>
            <person name="Dong W."/>
        </authorList>
    </citation>
    <scope>NUCLEOTIDE SEQUENCE [LARGE SCALE GENOMIC DNA]</scope>
    <source>
        <strain evidence="10 11">TP4</strain>
    </source>
</reference>
<feature type="transmembrane region" description="Helical" evidence="8">
    <location>
        <begin position="130"/>
        <end position="154"/>
    </location>
</feature>
<evidence type="ECO:0000256" key="4">
    <source>
        <dbReference type="ARBA" id="ARBA00022519"/>
    </source>
</evidence>
<dbReference type="InterPro" id="IPR000515">
    <property type="entry name" value="MetI-like"/>
</dbReference>
<comment type="similarity">
    <text evidence="8">Belongs to the binding-protein-dependent transport system permease family.</text>
</comment>
<keyword evidence="7 8" id="KW-0472">Membrane</keyword>
<dbReference type="PANTHER" id="PTHR43357">
    <property type="entry name" value="INNER MEMBRANE ABC TRANSPORTER PERMEASE PROTEIN YDCV"/>
    <property type="match status" value="1"/>
</dbReference>
<feature type="transmembrane region" description="Helical" evidence="8">
    <location>
        <begin position="469"/>
        <end position="490"/>
    </location>
</feature>
<dbReference type="PROSITE" id="PS50928">
    <property type="entry name" value="ABC_TM1"/>
    <property type="match status" value="2"/>
</dbReference>
<evidence type="ECO:0000256" key="7">
    <source>
        <dbReference type="ARBA" id="ARBA00023136"/>
    </source>
</evidence>
<proteinExistence type="inferred from homology"/>
<dbReference type="PANTHER" id="PTHR43357:SF4">
    <property type="entry name" value="INNER MEMBRANE ABC TRANSPORTER PERMEASE PROTEIN YDCV"/>
    <property type="match status" value="1"/>
</dbReference>
<sequence length="568" mass="62310">MAVLFLLVWFIVAFLIMPSVNLLVSAFTFDGKFTFRVFNRLFASEKAVASLCNSFILAVVLSITVNLVGIFIVLVTRYFDIKGGRILWIGYATSLVYGGITLVAGYKFIYGQNGYLTQLLLRVFPDMNPTWFSGMFAVVFVMTFATTGNHMLFLSNSLSKVDYQTIEASKMMGASTWTTLIRIVIPTLKPMIFAVTTLTFLGGLGAMSAPLILGGERFQTIAPMMLIFANSAGSRDLAAGLAMFLGAATLLLMTILNRLERSGQYFSVSKVPSRIVKQKIENPVANVVMHLFAYLLFLIYMIPPVMITIFSFTDAKAIQTASITWNSFTLENYRYALTEASGIQPLVVSLLYSALASLIVVFLALLASKLVHKFRNPVTALLEYLLHIPWVLPSILIALGLIITYSKSRVIVGGLVLTGTTALLLVGYIAEKIPFSFRLLKASFSGISDSLEEAASMLGASTSYTTRKIILPLVLPTALAVAALSFNSLLEEFNISTFLAHPVLQPLGVVIRQVTQGDTVKDSTALIFVYTVLLMIVGGIVLWAVYGEHRGIKQFLASRRSRALEKVK</sequence>
<dbReference type="InterPro" id="IPR035906">
    <property type="entry name" value="MetI-like_sf"/>
</dbReference>
<dbReference type="Gene3D" id="1.10.3720.10">
    <property type="entry name" value="MetI-like"/>
    <property type="match status" value="2"/>
</dbReference>
<dbReference type="GO" id="GO:0055085">
    <property type="term" value="P:transmembrane transport"/>
    <property type="evidence" value="ECO:0007669"/>
    <property type="project" value="InterPro"/>
</dbReference>
<evidence type="ECO:0000256" key="8">
    <source>
        <dbReference type="RuleBase" id="RU363032"/>
    </source>
</evidence>
<dbReference type="EMBL" id="CP033905">
    <property type="protein sequence ID" value="AZR07834.1"/>
    <property type="molecule type" value="Genomic_DNA"/>
</dbReference>
<dbReference type="AlphaFoldDB" id="A0A3Q9GLQ4"/>
<evidence type="ECO:0000313" key="11">
    <source>
        <dbReference type="Proteomes" id="UP000275951"/>
    </source>
</evidence>
<name>A0A3Q9GLQ4_9ACTO</name>
<protein>
    <submittedName>
        <fullName evidence="10">Iron ABC transporter permease</fullName>
    </submittedName>
</protein>
<evidence type="ECO:0000313" key="10">
    <source>
        <dbReference type="EMBL" id="AZR07834.1"/>
    </source>
</evidence>
<keyword evidence="4" id="KW-0997">Cell inner membrane</keyword>
<evidence type="ECO:0000256" key="5">
    <source>
        <dbReference type="ARBA" id="ARBA00022692"/>
    </source>
</evidence>
<evidence type="ECO:0000256" key="3">
    <source>
        <dbReference type="ARBA" id="ARBA00022475"/>
    </source>
</evidence>
<feature type="transmembrane region" description="Helical" evidence="8">
    <location>
        <begin position="191"/>
        <end position="213"/>
    </location>
</feature>
<dbReference type="Proteomes" id="UP000275951">
    <property type="component" value="Chromosome"/>
</dbReference>
<feature type="transmembrane region" description="Helical" evidence="8">
    <location>
        <begin position="237"/>
        <end position="256"/>
    </location>
</feature>
<accession>A0A3Q9GLQ4</accession>
<feature type="transmembrane region" description="Helical" evidence="8">
    <location>
        <begin position="384"/>
        <end position="405"/>
    </location>
</feature>
<organism evidence="10 11">
    <name type="scientific">Trueperella pyogenes</name>
    <dbReference type="NCBI Taxonomy" id="1661"/>
    <lineage>
        <taxon>Bacteria</taxon>
        <taxon>Bacillati</taxon>
        <taxon>Actinomycetota</taxon>
        <taxon>Actinomycetes</taxon>
        <taxon>Actinomycetales</taxon>
        <taxon>Actinomycetaceae</taxon>
        <taxon>Trueperella</taxon>
    </lineage>
</organism>
<feature type="transmembrane region" description="Helical" evidence="8">
    <location>
        <begin position="350"/>
        <end position="372"/>
    </location>
</feature>
<keyword evidence="6 8" id="KW-1133">Transmembrane helix</keyword>
<feature type="transmembrane region" description="Helical" evidence="8">
    <location>
        <begin position="55"/>
        <end position="75"/>
    </location>
</feature>
<feature type="transmembrane region" description="Helical" evidence="8">
    <location>
        <begin position="525"/>
        <end position="546"/>
    </location>
</feature>
<evidence type="ECO:0000256" key="2">
    <source>
        <dbReference type="ARBA" id="ARBA00022448"/>
    </source>
</evidence>
<dbReference type="SUPFAM" id="SSF161098">
    <property type="entry name" value="MetI-like"/>
    <property type="match status" value="2"/>
</dbReference>
<dbReference type="CDD" id="cd06261">
    <property type="entry name" value="TM_PBP2"/>
    <property type="match status" value="2"/>
</dbReference>
<feature type="transmembrane region" description="Helical" evidence="8">
    <location>
        <begin position="411"/>
        <end position="430"/>
    </location>
</feature>
<evidence type="ECO:0000256" key="6">
    <source>
        <dbReference type="ARBA" id="ARBA00022989"/>
    </source>
</evidence>
<keyword evidence="2 8" id="KW-0813">Transport</keyword>
<keyword evidence="5 8" id="KW-0812">Transmembrane</keyword>
<feature type="domain" description="ABC transmembrane type-1" evidence="9">
    <location>
        <begin position="346"/>
        <end position="538"/>
    </location>
</feature>
<gene>
    <name evidence="10" type="ORF">EBQ10_04895</name>
</gene>
<keyword evidence="3" id="KW-1003">Cell membrane</keyword>